<dbReference type="EMBL" id="BGPR01054407">
    <property type="protein sequence ID" value="GBO31180.1"/>
    <property type="molecule type" value="Genomic_DNA"/>
</dbReference>
<gene>
    <name evidence="1" type="ORF">AVEN_105395_1</name>
    <name evidence="3" type="ORF">AVEN_11866_1</name>
    <name evidence="4" type="ORF">AVEN_203359_1</name>
    <name evidence="2" type="ORF">AVEN_96284_1</name>
</gene>
<accession>A0A4Y2W2V3</accession>
<evidence type="ECO:0000313" key="4">
    <source>
        <dbReference type="EMBL" id="GBO31206.1"/>
    </source>
</evidence>
<dbReference type="Proteomes" id="UP000499080">
    <property type="component" value="Unassembled WGS sequence"/>
</dbReference>
<reference evidence="2 5" key="1">
    <citation type="journal article" date="2019" name="Sci. Rep.">
        <title>Orb-weaving spider Araneus ventricosus genome elucidates the spidroin gene catalogue.</title>
        <authorList>
            <person name="Kono N."/>
            <person name="Nakamura H."/>
            <person name="Ohtoshi R."/>
            <person name="Moran D.A.P."/>
            <person name="Shinohara A."/>
            <person name="Yoshida Y."/>
            <person name="Fujiwara M."/>
            <person name="Mori M."/>
            <person name="Tomita M."/>
            <person name="Arakawa K."/>
        </authorList>
    </citation>
    <scope>NUCLEOTIDE SEQUENCE [LARGE SCALE GENOMIC DNA]</scope>
</reference>
<name>A0A4Y2W2V3_ARAVE</name>
<organism evidence="2 5">
    <name type="scientific">Araneus ventricosus</name>
    <name type="common">Orbweaver spider</name>
    <name type="synonym">Epeira ventricosa</name>
    <dbReference type="NCBI Taxonomy" id="182803"/>
    <lineage>
        <taxon>Eukaryota</taxon>
        <taxon>Metazoa</taxon>
        <taxon>Ecdysozoa</taxon>
        <taxon>Arthropoda</taxon>
        <taxon>Chelicerata</taxon>
        <taxon>Arachnida</taxon>
        <taxon>Araneae</taxon>
        <taxon>Araneomorphae</taxon>
        <taxon>Entelegynae</taxon>
        <taxon>Araneoidea</taxon>
        <taxon>Araneidae</taxon>
        <taxon>Araneus</taxon>
    </lineage>
</organism>
<comment type="caution">
    <text evidence="2">The sequence shown here is derived from an EMBL/GenBank/DDBJ whole genome shotgun (WGS) entry which is preliminary data.</text>
</comment>
<proteinExistence type="predicted"/>
<evidence type="ECO:0000313" key="3">
    <source>
        <dbReference type="EMBL" id="GBO31202.1"/>
    </source>
</evidence>
<sequence>MTKCDGIARKLGEDESQVSIATHLKSRKRRAIAFHLFSDLRVATGRKVSRFPEGYMRTVTFCVTLASVQRREFSMVQRTTILYQRSMGNLLFTDRSTDLTDHSRQKFKSLTILDDKDRPHKVDLVDKFLESENILWMYWEEKL</sequence>
<dbReference type="AlphaFoldDB" id="A0A4Y2W2V3"/>
<keyword evidence="5" id="KW-1185">Reference proteome</keyword>
<evidence type="ECO:0000313" key="1">
    <source>
        <dbReference type="EMBL" id="GBO31180.1"/>
    </source>
</evidence>
<dbReference type="EMBL" id="BGPR01054446">
    <property type="protein sequence ID" value="GBO31201.1"/>
    <property type="molecule type" value="Genomic_DNA"/>
</dbReference>
<dbReference type="EMBL" id="BGPR01054449">
    <property type="protein sequence ID" value="GBO31202.1"/>
    <property type="molecule type" value="Genomic_DNA"/>
</dbReference>
<dbReference type="EMBL" id="BGPR01054457">
    <property type="protein sequence ID" value="GBO31206.1"/>
    <property type="molecule type" value="Genomic_DNA"/>
</dbReference>
<evidence type="ECO:0000313" key="2">
    <source>
        <dbReference type="EMBL" id="GBO31201.1"/>
    </source>
</evidence>
<evidence type="ECO:0000313" key="5">
    <source>
        <dbReference type="Proteomes" id="UP000499080"/>
    </source>
</evidence>
<protein>
    <submittedName>
        <fullName evidence="2">Uncharacterized protein</fullName>
    </submittedName>
</protein>